<feature type="region of interest" description="Disordered" evidence="2">
    <location>
        <begin position="375"/>
        <end position="396"/>
    </location>
</feature>
<keyword evidence="1" id="KW-0560">Oxidoreductase</keyword>
<dbReference type="Pfam" id="PF22725">
    <property type="entry name" value="GFO_IDH_MocA_C3"/>
    <property type="match status" value="1"/>
</dbReference>
<evidence type="ECO:0000256" key="1">
    <source>
        <dbReference type="ARBA" id="ARBA00023002"/>
    </source>
</evidence>
<organism evidence="5 6">
    <name type="scientific">Bauldia litoralis</name>
    <dbReference type="NCBI Taxonomy" id="665467"/>
    <lineage>
        <taxon>Bacteria</taxon>
        <taxon>Pseudomonadati</taxon>
        <taxon>Pseudomonadota</taxon>
        <taxon>Alphaproteobacteria</taxon>
        <taxon>Hyphomicrobiales</taxon>
        <taxon>Kaistiaceae</taxon>
        <taxon>Bauldia</taxon>
    </lineage>
</organism>
<reference evidence="5 6" key="1">
    <citation type="submission" date="2016-10" db="EMBL/GenBank/DDBJ databases">
        <authorList>
            <person name="de Groot N.N."/>
        </authorList>
    </citation>
    <scope>NUCLEOTIDE SEQUENCE [LARGE SCALE GENOMIC DNA]</scope>
    <source>
        <strain evidence="5 6">ATCC 35022</strain>
    </source>
</reference>
<dbReference type="GO" id="GO:0000166">
    <property type="term" value="F:nucleotide binding"/>
    <property type="evidence" value="ECO:0007669"/>
    <property type="project" value="InterPro"/>
</dbReference>
<sequence>MWGHEKLTGGQVRFALIGAGFIGRIHGLALQAVNRVFSDAPRAEATILVDQDAGLAQRQAEQLGFAGSGTDWRAALDQVDAVIIAVPSFSHREIALAAIAAGKHVLCEKPVGRSVAESEEIAEAAAKAGVTTGVGFTYVRAPMVQHAATIVASGAIGKPVSFRGWHAEDYLADPDAPFSWRLDASLAGRCGALGDLGWHIIAIARLLCGPIVSLNGLAETRYATRRTAKAGERPRNVDNEDWAGLLARFESGAVGSIEASRIAHGRKMDIGFELTCERGGIIFDGERANELQLYRHGEPAGDQGFKTIRIDGAHPGYGAFIPAPAHGLGFNDLKTIELHGFLRAIAAGGNLAPDLDEACRIARVCEAVLDSSTSGARIDRPEANPSAAHAREALNA</sequence>
<dbReference type="PANTHER" id="PTHR43818:SF11">
    <property type="entry name" value="BCDNA.GH03377"/>
    <property type="match status" value="1"/>
</dbReference>
<dbReference type="InterPro" id="IPR000683">
    <property type="entry name" value="Gfo/Idh/MocA-like_OxRdtase_N"/>
</dbReference>
<dbReference type="AlphaFoldDB" id="A0A1G6BRC1"/>
<evidence type="ECO:0000313" key="5">
    <source>
        <dbReference type="EMBL" id="SDB23161.1"/>
    </source>
</evidence>
<dbReference type="SUPFAM" id="SSF51735">
    <property type="entry name" value="NAD(P)-binding Rossmann-fold domains"/>
    <property type="match status" value="1"/>
</dbReference>
<dbReference type="SUPFAM" id="SSF55347">
    <property type="entry name" value="Glyceraldehyde-3-phosphate dehydrogenase-like, C-terminal domain"/>
    <property type="match status" value="1"/>
</dbReference>
<evidence type="ECO:0000259" key="3">
    <source>
        <dbReference type="Pfam" id="PF01408"/>
    </source>
</evidence>
<dbReference type="GO" id="GO:0016491">
    <property type="term" value="F:oxidoreductase activity"/>
    <property type="evidence" value="ECO:0007669"/>
    <property type="project" value="UniProtKB-KW"/>
</dbReference>
<gene>
    <name evidence="5" type="ORF">SAMN02982931_01756</name>
</gene>
<dbReference type="Gene3D" id="3.30.360.10">
    <property type="entry name" value="Dihydrodipicolinate Reductase, domain 2"/>
    <property type="match status" value="1"/>
</dbReference>
<feature type="domain" description="GFO/IDH/MocA-like oxidoreductase" evidence="4">
    <location>
        <begin position="144"/>
        <end position="281"/>
    </location>
</feature>
<dbReference type="InterPro" id="IPR055170">
    <property type="entry name" value="GFO_IDH_MocA-like_dom"/>
</dbReference>
<dbReference type="Gene3D" id="3.40.50.720">
    <property type="entry name" value="NAD(P)-binding Rossmann-like Domain"/>
    <property type="match status" value="1"/>
</dbReference>
<dbReference type="InterPro" id="IPR050463">
    <property type="entry name" value="Gfo/Idh/MocA_oxidrdct_glycsds"/>
</dbReference>
<dbReference type="Proteomes" id="UP000199071">
    <property type="component" value="Unassembled WGS sequence"/>
</dbReference>
<evidence type="ECO:0000256" key="2">
    <source>
        <dbReference type="SAM" id="MobiDB-lite"/>
    </source>
</evidence>
<evidence type="ECO:0000259" key="4">
    <source>
        <dbReference type="Pfam" id="PF22725"/>
    </source>
</evidence>
<protein>
    <submittedName>
        <fullName evidence="5">Predicted dehydrogenase</fullName>
    </submittedName>
</protein>
<accession>A0A1G6BRC1</accession>
<proteinExistence type="predicted"/>
<dbReference type="EMBL" id="FMXQ01000003">
    <property type="protein sequence ID" value="SDB23161.1"/>
    <property type="molecule type" value="Genomic_DNA"/>
</dbReference>
<dbReference type="InterPro" id="IPR036291">
    <property type="entry name" value="NAD(P)-bd_dom_sf"/>
</dbReference>
<feature type="domain" description="Gfo/Idh/MocA-like oxidoreductase N-terminal" evidence="3">
    <location>
        <begin position="12"/>
        <end position="136"/>
    </location>
</feature>
<dbReference type="PANTHER" id="PTHR43818">
    <property type="entry name" value="BCDNA.GH03377"/>
    <property type="match status" value="1"/>
</dbReference>
<evidence type="ECO:0000313" key="6">
    <source>
        <dbReference type="Proteomes" id="UP000199071"/>
    </source>
</evidence>
<dbReference type="Pfam" id="PF01408">
    <property type="entry name" value="GFO_IDH_MocA"/>
    <property type="match status" value="1"/>
</dbReference>
<dbReference type="OrthoDB" id="9815825at2"/>
<dbReference type="STRING" id="665467.SAMN02982931_01756"/>
<keyword evidence="6" id="KW-1185">Reference proteome</keyword>
<name>A0A1G6BRC1_9HYPH</name>